<sequence length="21" mass="2684">MIWNMTMFERQLLKKISYLHT</sequence>
<keyword evidence="2" id="KW-1185">Reference proteome</keyword>
<evidence type="ECO:0000313" key="1">
    <source>
        <dbReference type="EMBL" id="RZC33080.1"/>
    </source>
</evidence>
<reference evidence="1 2" key="1">
    <citation type="submission" date="2017-03" db="EMBL/GenBank/DDBJ databases">
        <title>Genome of the blue death feigning beetle - Asbolus verrucosus.</title>
        <authorList>
            <person name="Rider S.D."/>
        </authorList>
    </citation>
    <scope>NUCLEOTIDE SEQUENCE [LARGE SCALE GENOMIC DNA]</scope>
    <source>
        <strain evidence="1">Butters</strain>
        <tissue evidence="1">Head and leg muscle</tissue>
    </source>
</reference>
<dbReference type="AlphaFoldDB" id="A0A482VJW6"/>
<proteinExistence type="predicted"/>
<gene>
    <name evidence="1" type="ORF">BDFB_002455</name>
</gene>
<dbReference type="Proteomes" id="UP000292052">
    <property type="component" value="Unassembled WGS sequence"/>
</dbReference>
<protein>
    <submittedName>
        <fullName evidence="1">Uncharacterized protein</fullName>
    </submittedName>
</protein>
<name>A0A482VJW6_ASBVE</name>
<accession>A0A482VJW6</accession>
<organism evidence="1 2">
    <name type="scientific">Asbolus verrucosus</name>
    <name type="common">Desert ironclad beetle</name>
    <dbReference type="NCBI Taxonomy" id="1661398"/>
    <lineage>
        <taxon>Eukaryota</taxon>
        <taxon>Metazoa</taxon>
        <taxon>Ecdysozoa</taxon>
        <taxon>Arthropoda</taxon>
        <taxon>Hexapoda</taxon>
        <taxon>Insecta</taxon>
        <taxon>Pterygota</taxon>
        <taxon>Neoptera</taxon>
        <taxon>Endopterygota</taxon>
        <taxon>Coleoptera</taxon>
        <taxon>Polyphaga</taxon>
        <taxon>Cucujiformia</taxon>
        <taxon>Tenebrionidae</taxon>
        <taxon>Pimeliinae</taxon>
        <taxon>Asbolus</taxon>
    </lineage>
</organism>
<dbReference type="EMBL" id="QDEB01092223">
    <property type="protein sequence ID" value="RZC33080.1"/>
    <property type="molecule type" value="Genomic_DNA"/>
</dbReference>
<evidence type="ECO:0000313" key="2">
    <source>
        <dbReference type="Proteomes" id="UP000292052"/>
    </source>
</evidence>
<comment type="caution">
    <text evidence="1">The sequence shown here is derived from an EMBL/GenBank/DDBJ whole genome shotgun (WGS) entry which is preliminary data.</text>
</comment>